<comment type="caution">
    <text evidence="3">The sequence shown here is derived from an EMBL/GenBank/DDBJ whole genome shotgun (WGS) entry which is preliminary data.</text>
</comment>
<feature type="transmembrane region" description="Helical" evidence="2">
    <location>
        <begin position="23"/>
        <end position="42"/>
    </location>
</feature>
<dbReference type="AlphaFoldDB" id="W7U0C2"/>
<sequence>METGNNEESVSSQKPRPRVTPAMFRHLLIPFLPSPFCTLFFCGSISMMSGRKGVPQLTHRPSLHSLPPSLPPSSFPTSLIPHPAIDPGHALGALLQNRFRAADADRPCAKRQYRRREPG</sequence>
<dbReference type="EMBL" id="AZIL01000741">
    <property type="protein sequence ID" value="EWM26059.1"/>
    <property type="molecule type" value="Genomic_DNA"/>
</dbReference>
<feature type="region of interest" description="Disordered" evidence="1">
    <location>
        <begin position="55"/>
        <end position="82"/>
    </location>
</feature>
<evidence type="ECO:0000313" key="3">
    <source>
        <dbReference type="EMBL" id="EWM26059.1"/>
    </source>
</evidence>
<evidence type="ECO:0000256" key="1">
    <source>
        <dbReference type="SAM" id="MobiDB-lite"/>
    </source>
</evidence>
<organism evidence="3 4">
    <name type="scientific">Nannochloropsis gaditana</name>
    <dbReference type="NCBI Taxonomy" id="72520"/>
    <lineage>
        <taxon>Eukaryota</taxon>
        <taxon>Sar</taxon>
        <taxon>Stramenopiles</taxon>
        <taxon>Ochrophyta</taxon>
        <taxon>Eustigmatophyceae</taxon>
        <taxon>Eustigmatales</taxon>
        <taxon>Monodopsidaceae</taxon>
        <taxon>Nannochloropsis</taxon>
    </lineage>
</organism>
<keyword evidence="4" id="KW-1185">Reference proteome</keyword>
<keyword evidence="2" id="KW-0472">Membrane</keyword>
<keyword evidence="2" id="KW-0812">Transmembrane</keyword>
<dbReference type="Proteomes" id="UP000019335">
    <property type="component" value="Chromosome 9"/>
</dbReference>
<gene>
    <name evidence="3" type="ORF">Naga_101254g2</name>
</gene>
<reference evidence="3 4" key="1">
    <citation type="journal article" date="2014" name="Mol. Plant">
        <title>Chromosome Scale Genome Assembly and Transcriptome Profiling of Nannochloropsis gaditana in Nitrogen Depletion.</title>
        <authorList>
            <person name="Corteggiani Carpinelli E."/>
            <person name="Telatin A."/>
            <person name="Vitulo N."/>
            <person name="Forcato C."/>
            <person name="D'Angelo M."/>
            <person name="Schiavon R."/>
            <person name="Vezzi A."/>
            <person name="Giacometti G.M."/>
            <person name="Morosinotto T."/>
            <person name="Valle G."/>
        </authorList>
    </citation>
    <scope>NUCLEOTIDE SEQUENCE [LARGE SCALE GENOMIC DNA]</scope>
    <source>
        <strain evidence="3 4">B-31</strain>
    </source>
</reference>
<proteinExistence type="predicted"/>
<protein>
    <submittedName>
        <fullName evidence="3">Uncharacterized protein</fullName>
    </submittedName>
</protein>
<name>W7U0C2_9STRA</name>
<evidence type="ECO:0000256" key="2">
    <source>
        <dbReference type="SAM" id="Phobius"/>
    </source>
</evidence>
<accession>W7U0C2</accession>
<keyword evidence="2" id="KW-1133">Transmembrane helix</keyword>
<evidence type="ECO:0000313" key="4">
    <source>
        <dbReference type="Proteomes" id="UP000019335"/>
    </source>
</evidence>